<dbReference type="InterPro" id="IPR002937">
    <property type="entry name" value="Amino_oxidase"/>
</dbReference>
<dbReference type="InterPro" id="IPR036188">
    <property type="entry name" value="FAD/NAD-bd_sf"/>
</dbReference>
<proteinExistence type="predicted"/>
<dbReference type="Pfam" id="PF01593">
    <property type="entry name" value="Amino_oxidase"/>
    <property type="match status" value="1"/>
</dbReference>
<sequence>MEKVLNRDFKKVRGYFSKINSLNPNSLPKSITILGAGISGLVAAYELKKLNYEVKILEASNRIGGRIWTYRFDDENITAYGELGAMRLPFNHEFTHYYINEMGLQSQLKKFVTIFKNNECFLDIKGKVCRLKDVINEIYPSYEFSKNRKFKSKYTERFASALKTIVDAMSPKEIRELFETDLHNYLLDELDYSLERCSIELNDEEFSPNNVLPLLSKLRGRCEDVLRTYMRHIILESSSDLYQLAGGMNQLPDAIANHLKDDIRLNAEVTGISLEDNKVKITINGNEQLYSDTVLCTIPFSVLREIKLDGFSKEKLDVIHNLTYVGATKVLFYCKDRFWEKDKYQIKEGASVSDRVIRQLYYPLASQDNSSFKQENPGVLLASYVIGEDSTYLAELSHHEQINLIKRSVSRFHPEIETEDMVQDVAVISWEKHKWTRGCSGVMWLGRSKYNVEAVTKPEKKLYFAGEHCSMDNAWIEGAITSALSQVEEIVQLQTRTILLEPSVV</sequence>
<evidence type="ECO:0000259" key="1">
    <source>
        <dbReference type="Pfam" id="PF01593"/>
    </source>
</evidence>
<organism evidence="2 3">
    <name type="scientific">Mojavia pulchra JT2-VF2</name>
    <dbReference type="NCBI Taxonomy" id="287848"/>
    <lineage>
        <taxon>Bacteria</taxon>
        <taxon>Bacillati</taxon>
        <taxon>Cyanobacteriota</taxon>
        <taxon>Cyanophyceae</taxon>
        <taxon>Nostocales</taxon>
        <taxon>Nostocaceae</taxon>
    </lineage>
</organism>
<feature type="domain" description="Amine oxidase" evidence="1">
    <location>
        <begin position="38"/>
        <end position="490"/>
    </location>
</feature>
<dbReference type="Gene3D" id="3.50.50.60">
    <property type="entry name" value="FAD/NAD(P)-binding domain"/>
    <property type="match status" value="1"/>
</dbReference>
<protein>
    <submittedName>
        <fullName evidence="2">FAD-dependent oxidoreductase</fullName>
    </submittedName>
</protein>
<accession>A0A951Q0C0</accession>
<dbReference type="AlphaFoldDB" id="A0A951Q0C0"/>
<gene>
    <name evidence="2" type="ORF">KME32_17535</name>
</gene>
<dbReference type="EMBL" id="JAHHHN010000009">
    <property type="protein sequence ID" value="MBW4562912.1"/>
    <property type="molecule type" value="Genomic_DNA"/>
</dbReference>
<comment type="caution">
    <text evidence="2">The sequence shown here is derived from an EMBL/GenBank/DDBJ whole genome shotgun (WGS) entry which is preliminary data.</text>
</comment>
<evidence type="ECO:0000313" key="2">
    <source>
        <dbReference type="EMBL" id="MBW4562912.1"/>
    </source>
</evidence>
<reference evidence="2" key="1">
    <citation type="submission" date="2021-05" db="EMBL/GenBank/DDBJ databases">
        <authorList>
            <person name="Pietrasiak N."/>
            <person name="Ward R."/>
            <person name="Stajich J.E."/>
            <person name="Kurbessoian T."/>
        </authorList>
    </citation>
    <scope>NUCLEOTIDE SEQUENCE</scope>
    <source>
        <strain evidence="2">JT2-VF2</strain>
    </source>
</reference>
<dbReference type="Gene3D" id="1.20.1440.240">
    <property type="match status" value="1"/>
</dbReference>
<reference evidence="2" key="2">
    <citation type="journal article" date="2022" name="Microbiol. Resour. Announc.">
        <title>Metagenome Sequencing to Explore Phylogenomics of Terrestrial Cyanobacteria.</title>
        <authorList>
            <person name="Ward R.D."/>
            <person name="Stajich J.E."/>
            <person name="Johansen J.R."/>
            <person name="Huntemann M."/>
            <person name="Clum A."/>
            <person name="Foster B."/>
            <person name="Foster B."/>
            <person name="Roux S."/>
            <person name="Palaniappan K."/>
            <person name="Varghese N."/>
            <person name="Mukherjee S."/>
            <person name="Reddy T.B.K."/>
            <person name="Daum C."/>
            <person name="Copeland A."/>
            <person name="Chen I.A."/>
            <person name="Ivanova N.N."/>
            <person name="Kyrpides N.C."/>
            <person name="Shapiro N."/>
            <person name="Eloe-Fadrosh E.A."/>
            <person name="Pietrasiak N."/>
        </authorList>
    </citation>
    <scope>NUCLEOTIDE SEQUENCE</scope>
    <source>
        <strain evidence="2">JT2-VF2</strain>
    </source>
</reference>
<dbReference type="Proteomes" id="UP000715781">
    <property type="component" value="Unassembled WGS sequence"/>
</dbReference>
<dbReference type="GO" id="GO:0001716">
    <property type="term" value="F:L-amino-acid oxidase activity"/>
    <property type="evidence" value="ECO:0007669"/>
    <property type="project" value="TreeGrafter"/>
</dbReference>
<dbReference type="SUPFAM" id="SSF51905">
    <property type="entry name" value="FAD/NAD(P)-binding domain"/>
    <property type="match status" value="1"/>
</dbReference>
<name>A0A951Q0C0_9NOST</name>
<dbReference type="SUPFAM" id="SSF54373">
    <property type="entry name" value="FAD-linked reductases, C-terminal domain"/>
    <property type="match status" value="1"/>
</dbReference>
<evidence type="ECO:0000313" key="3">
    <source>
        <dbReference type="Proteomes" id="UP000715781"/>
    </source>
</evidence>
<dbReference type="PANTHER" id="PTHR10742">
    <property type="entry name" value="FLAVIN MONOAMINE OXIDASE"/>
    <property type="match status" value="1"/>
</dbReference>
<dbReference type="InterPro" id="IPR050281">
    <property type="entry name" value="Flavin_monoamine_oxidase"/>
</dbReference>
<dbReference type="Gene3D" id="3.90.660.10">
    <property type="match status" value="1"/>
</dbReference>
<dbReference type="PANTHER" id="PTHR10742:SF342">
    <property type="entry name" value="AMINE OXIDASE"/>
    <property type="match status" value="1"/>
</dbReference>
<dbReference type="GO" id="GO:0009063">
    <property type="term" value="P:amino acid catabolic process"/>
    <property type="evidence" value="ECO:0007669"/>
    <property type="project" value="TreeGrafter"/>
</dbReference>